<dbReference type="AlphaFoldDB" id="A0A1I0B498"/>
<dbReference type="SUPFAM" id="SSF88713">
    <property type="entry name" value="Glycoside hydrolase/deacetylase"/>
    <property type="match status" value="1"/>
</dbReference>
<feature type="domain" description="NodB homology" evidence="3">
    <location>
        <begin position="107"/>
        <end position="297"/>
    </location>
</feature>
<dbReference type="EMBL" id="FOHN01000006">
    <property type="protein sequence ID" value="SET01523.1"/>
    <property type="molecule type" value="Genomic_DNA"/>
</dbReference>
<name>A0A1I0B498_9FIRM</name>
<evidence type="ECO:0000259" key="3">
    <source>
        <dbReference type="PROSITE" id="PS51677"/>
    </source>
</evidence>
<dbReference type="InterPro" id="IPR002509">
    <property type="entry name" value="NODB_dom"/>
</dbReference>
<dbReference type="CDD" id="cd10944">
    <property type="entry name" value="CE4_SmPgdA_like"/>
    <property type="match status" value="1"/>
</dbReference>
<sequence>MKKSKDMTKEIIGSGCSFSQSDNKDKIRTIKRWAVLGGFFFILNICFIVVICWNHRIQGSEDTVVMVQGPENEVENAKLDETQGNSQENKKNKKDKNDRHSESDNRKKVYLTFDDGPSKNTEKILDILKRHKVSATFFVVGKEDDFSLSMYKRIVDEGHTLAMHSYSHDYSVIYKSKKAFFEDYRKIKKLLYETTGVKPVYYRFPGGTSNTISKVSMKSLAQGLIKRGSVYFDWNAMSGDASGKNLTKKQMINNVLKDVEIHNTSVVLMHDAADKDKTAQMLPELLRKLKKSDVSILAIDEDTPLVQHVKVENRQN</sequence>
<gene>
    <name evidence="4" type="ORF">SAMN04487772_106159</name>
</gene>
<evidence type="ECO:0000256" key="2">
    <source>
        <dbReference type="SAM" id="Phobius"/>
    </source>
</evidence>
<keyword evidence="2" id="KW-0812">Transmembrane</keyword>
<dbReference type="PROSITE" id="PS51677">
    <property type="entry name" value="NODB"/>
    <property type="match status" value="1"/>
</dbReference>
<keyword evidence="2" id="KW-0472">Membrane</keyword>
<dbReference type="STRING" id="29364.SAMN04487772_106159"/>
<dbReference type="GO" id="GO:0005975">
    <property type="term" value="P:carbohydrate metabolic process"/>
    <property type="evidence" value="ECO:0007669"/>
    <property type="project" value="InterPro"/>
</dbReference>
<dbReference type="RefSeq" id="WP_092477340.1">
    <property type="nucleotide sequence ID" value="NZ_FOHN01000006.1"/>
</dbReference>
<feature type="transmembrane region" description="Helical" evidence="2">
    <location>
        <begin position="33"/>
        <end position="51"/>
    </location>
</feature>
<evidence type="ECO:0000313" key="5">
    <source>
        <dbReference type="Proteomes" id="UP000199800"/>
    </source>
</evidence>
<dbReference type="OrthoDB" id="9806342at2"/>
<evidence type="ECO:0000256" key="1">
    <source>
        <dbReference type="SAM" id="MobiDB-lite"/>
    </source>
</evidence>
<organism evidence="4 5">
    <name type="scientific">[Clostridium] polysaccharolyticum</name>
    <dbReference type="NCBI Taxonomy" id="29364"/>
    <lineage>
        <taxon>Bacteria</taxon>
        <taxon>Bacillati</taxon>
        <taxon>Bacillota</taxon>
        <taxon>Clostridia</taxon>
        <taxon>Lachnospirales</taxon>
        <taxon>Lachnospiraceae</taxon>
    </lineage>
</organism>
<evidence type="ECO:0000313" key="4">
    <source>
        <dbReference type="EMBL" id="SET01523.1"/>
    </source>
</evidence>
<dbReference type="InterPro" id="IPR011330">
    <property type="entry name" value="Glyco_hydro/deAcase_b/a-brl"/>
</dbReference>
<dbReference type="Pfam" id="PF01522">
    <property type="entry name" value="Polysacc_deac_1"/>
    <property type="match status" value="1"/>
</dbReference>
<keyword evidence="5" id="KW-1185">Reference proteome</keyword>
<proteinExistence type="predicted"/>
<dbReference type="PANTHER" id="PTHR10587:SF125">
    <property type="entry name" value="POLYSACCHARIDE DEACETYLASE YHEN-RELATED"/>
    <property type="match status" value="1"/>
</dbReference>
<dbReference type="PANTHER" id="PTHR10587">
    <property type="entry name" value="GLYCOSYL TRANSFERASE-RELATED"/>
    <property type="match status" value="1"/>
</dbReference>
<reference evidence="4 5" key="1">
    <citation type="submission" date="2016-10" db="EMBL/GenBank/DDBJ databases">
        <authorList>
            <person name="de Groot N.N."/>
        </authorList>
    </citation>
    <scope>NUCLEOTIDE SEQUENCE [LARGE SCALE GENOMIC DNA]</scope>
    <source>
        <strain evidence="4 5">DSM 1801</strain>
    </source>
</reference>
<keyword evidence="2" id="KW-1133">Transmembrane helix</keyword>
<accession>A0A1I0B498</accession>
<dbReference type="InterPro" id="IPR050248">
    <property type="entry name" value="Polysacc_deacetylase_ArnD"/>
</dbReference>
<dbReference type="Gene3D" id="3.20.20.370">
    <property type="entry name" value="Glycoside hydrolase/deacetylase"/>
    <property type="match status" value="1"/>
</dbReference>
<dbReference type="Proteomes" id="UP000199800">
    <property type="component" value="Unassembled WGS sequence"/>
</dbReference>
<dbReference type="GO" id="GO:0016810">
    <property type="term" value="F:hydrolase activity, acting on carbon-nitrogen (but not peptide) bonds"/>
    <property type="evidence" value="ECO:0007669"/>
    <property type="project" value="InterPro"/>
</dbReference>
<protein>
    <submittedName>
        <fullName evidence="4">Peptidoglycan/xylan/chitin deacetylase, PgdA/CDA1 family</fullName>
    </submittedName>
</protein>
<feature type="region of interest" description="Disordered" evidence="1">
    <location>
        <begin position="75"/>
        <end position="103"/>
    </location>
</feature>